<dbReference type="EMBL" id="FOZK01000002">
    <property type="protein sequence ID" value="SFS00014.1"/>
    <property type="molecule type" value="Genomic_DNA"/>
</dbReference>
<evidence type="ECO:0000313" key="3">
    <source>
        <dbReference type="Proteomes" id="UP000199062"/>
    </source>
</evidence>
<accession>A0A1I6L9C7</accession>
<dbReference type="AlphaFoldDB" id="A0A1I6L9C7"/>
<keyword evidence="1" id="KW-0472">Membrane</keyword>
<proteinExistence type="predicted"/>
<dbReference type="InterPro" id="IPR058336">
    <property type="entry name" value="VP3-like_halobact-type"/>
</dbReference>
<dbReference type="Pfam" id="PF26064">
    <property type="entry name" value="DUF8023"/>
    <property type="match status" value="1"/>
</dbReference>
<reference evidence="2 3" key="1">
    <citation type="submission" date="2016-10" db="EMBL/GenBank/DDBJ databases">
        <authorList>
            <person name="de Groot N.N."/>
        </authorList>
    </citation>
    <scope>NUCLEOTIDE SEQUENCE [LARGE SCALE GENOMIC DNA]</scope>
    <source>
        <strain evidence="2 3">CGMCC 1.10457</strain>
    </source>
</reference>
<evidence type="ECO:0000256" key="1">
    <source>
        <dbReference type="SAM" id="Phobius"/>
    </source>
</evidence>
<feature type="transmembrane region" description="Helical" evidence="1">
    <location>
        <begin position="44"/>
        <end position="68"/>
    </location>
</feature>
<keyword evidence="1" id="KW-0812">Transmembrane</keyword>
<keyword evidence="1" id="KW-1133">Transmembrane helix</keyword>
<keyword evidence="3" id="KW-1185">Reference proteome</keyword>
<evidence type="ECO:0000313" key="2">
    <source>
        <dbReference type="EMBL" id="SFS00014.1"/>
    </source>
</evidence>
<dbReference type="STRING" id="767519.SAMN05216559_2296"/>
<dbReference type="Proteomes" id="UP000199062">
    <property type="component" value="Unassembled WGS sequence"/>
</dbReference>
<protein>
    <submittedName>
        <fullName evidence="2">Uncharacterized protein</fullName>
    </submittedName>
</protein>
<organism evidence="2 3">
    <name type="scientific">Halomicrobium zhouii</name>
    <dbReference type="NCBI Taxonomy" id="767519"/>
    <lineage>
        <taxon>Archaea</taxon>
        <taxon>Methanobacteriati</taxon>
        <taxon>Methanobacteriota</taxon>
        <taxon>Stenosarchaea group</taxon>
        <taxon>Halobacteria</taxon>
        <taxon>Halobacteriales</taxon>
        <taxon>Haloarculaceae</taxon>
        <taxon>Halomicrobium</taxon>
    </lineage>
</organism>
<name>A0A1I6L9C7_9EURY</name>
<gene>
    <name evidence="2" type="ORF">SAMN05216559_2296</name>
</gene>
<sequence>MFRQIDFEDALAGGLFTVSSLASNGILAVTLIRAGYNVDLMGEVWANGGTVIRFAFLISLACLGVAYAMNRYDGRRGKDIQVSTDLNDIVWFKASYETYIAGGRWCWSPSTASTSWARTSSSWRTGGPAWSPSASSSAATTSLATWGERGWTTSSATH</sequence>